<dbReference type="GO" id="GO:0007095">
    <property type="term" value="P:mitotic G2 DNA damage checkpoint signaling"/>
    <property type="evidence" value="ECO:0007669"/>
    <property type="project" value="TreeGrafter"/>
</dbReference>
<dbReference type="InterPro" id="IPR041796">
    <property type="entry name" value="Mre11_N"/>
</dbReference>
<evidence type="ECO:0000256" key="6">
    <source>
        <dbReference type="ARBA" id="ARBA00022722"/>
    </source>
</evidence>
<comment type="subcellular location">
    <subcellularLocation>
        <location evidence="3">Chromosome</location>
    </subcellularLocation>
    <subcellularLocation>
        <location evidence="2">Nucleus</location>
    </subcellularLocation>
</comment>
<dbReference type="NCBIfam" id="TIGR00583">
    <property type="entry name" value="mre11"/>
    <property type="match status" value="1"/>
</dbReference>
<name>A0AAD2K496_9AGAR</name>
<evidence type="ECO:0000256" key="9">
    <source>
        <dbReference type="ARBA" id="ARBA00022763"/>
    </source>
</evidence>
<evidence type="ECO:0000256" key="11">
    <source>
        <dbReference type="ARBA" id="ARBA00022839"/>
    </source>
</evidence>
<evidence type="ECO:0000256" key="1">
    <source>
        <dbReference type="ARBA" id="ARBA00001936"/>
    </source>
</evidence>
<dbReference type="InterPro" id="IPR027408">
    <property type="entry name" value="PNPase/RNase_PH_dom_sf"/>
</dbReference>
<dbReference type="InterPro" id="IPR038487">
    <property type="entry name" value="Mre11_capping_dom"/>
</dbReference>
<feature type="compositionally biased region" description="Basic and acidic residues" evidence="17">
    <location>
        <begin position="615"/>
        <end position="631"/>
    </location>
</feature>
<dbReference type="PANTHER" id="PTHR10139:SF1">
    <property type="entry name" value="DOUBLE-STRAND BREAK REPAIR PROTEIN MRE11"/>
    <property type="match status" value="1"/>
</dbReference>
<evidence type="ECO:0000256" key="2">
    <source>
        <dbReference type="ARBA" id="ARBA00004123"/>
    </source>
</evidence>
<dbReference type="GO" id="GO:0000176">
    <property type="term" value="C:nuclear exosome (RNase complex)"/>
    <property type="evidence" value="ECO:0007669"/>
    <property type="project" value="UniProtKB-ARBA"/>
</dbReference>
<dbReference type="GO" id="GO:0030145">
    <property type="term" value="F:manganese ion binding"/>
    <property type="evidence" value="ECO:0007669"/>
    <property type="project" value="InterPro"/>
</dbReference>
<feature type="compositionally biased region" description="Acidic residues" evidence="17">
    <location>
        <begin position="516"/>
        <end position="525"/>
    </location>
</feature>
<dbReference type="Gene3D" id="3.30.110.110">
    <property type="entry name" value="Mre11, capping domain"/>
    <property type="match status" value="1"/>
</dbReference>
<evidence type="ECO:0000256" key="14">
    <source>
        <dbReference type="ARBA" id="ARBA00023242"/>
    </source>
</evidence>
<evidence type="ECO:0000256" key="4">
    <source>
        <dbReference type="ARBA" id="ARBA00009028"/>
    </source>
</evidence>
<sequence length="1138" mass="125241">MRRFDLRAPDTRCRWRTDEPHKAPVPWAVRSTSMRGTRGRMMADQPVVSDTPTNKFLTARDASPLTSLTMSDDDLPGTVPGIRNRDEFPDDTIRIMLATDNHIGYMERDPIRGQDSIETFREILQLAVKHDVDFILLAGDLFHENKPSRDCLYKTIGLLREYTMGDKPIQVELLSHPYKGQAEGFTFPMINYEDPNLNVGIPVFSIHGNHDDPQGAGAEGALCALDMLSVTGLVNYIGKIDLPVSDGQAQTTGIEVNPVLLRKGNTYLGLYGIGNVKDQRMHYELRSNRVKMWMPKDKQKWFNIILLHQNRVKHGPQEFVPEGLFDDSIDLVIWGHEHDCRIVPEPVAGKGYYISQPGSSVATSLADGEAIEKHVALLQIQGKEFEMTPIPLRTVRPFQIESIVLTDVADEENLDLKDTMAISKYLKGRVNALIERANEQWDERNARAMEDGEQELPKMLPLIRLKVDTTGVSDMSNPIRFGQEFQGRLANPADVLVFHRAKKAASKSKVASAVPDGEEQEDDEQVGLSTGEKLARVRVQTLVKKYLEVQELQLLGEMEMTDAIGMFVEKDDTHAIQTYVSKAFKRITKSAQTAGDDEFDEDELDEMLAGAKAEQDRLYAEKQQEADDALRTKSKGKARANGDQSDDSMMGDDLEMLAAGSAFEDDEPEPPKKKTTTRAKAATVKAPAKKAPAKKAPAKKAPAKRGKKAAASDSDSAEIIDIDEIEGSDDDSDEPPSKPARKTQCCQEGTGRQEARGSIATRICSSYRPKFSSCSFESPKQNGVSLAFPQHCTMAVSLSKAESSYIRAGLLSEPPLRADGRALHEFRSISLETGMAPLANGSAHVSIGKNPHDGGGGTEVLAAAKLEVETVDVSRDEGVDGGRIVCTVSCSPSAYPHLSSSALDDLQHDMTALLHQALTHPSLHPSNLGILPSKRSWLLNLDCVVLADSGNVYDALFMASRAALWDCKVPRTRAVEFKAPAGANPPPAESGQMAMDSDAPVPQSGFDTRAIARAVDFELPDYWDEGEVLDGRDAWPICVTLNIVSAGKTYAHFLDGHLPEEAATPIRLLLIFSFTGGSSQLHSMRTLGSGELESAQIRDLVVNGEKHARTVWDALTSKLKDEDLRRGERARTKFERRQ</sequence>
<evidence type="ECO:0000256" key="15">
    <source>
        <dbReference type="ARBA" id="ARBA00023254"/>
    </source>
</evidence>
<comment type="caution">
    <text evidence="19">The sequence shown here is derived from an EMBL/GenBank/DDBJ whole genome shotgun (WGS) entry which is preliminary data.</text>
</comment>
<evidence type="ECO:0000256" key="3">
    <source>
        <dbReference type="ARBA" id="ARBA00004286"/>
    </source>
</evidence>
<dbReference type="InterPro" id="IPR001247">
    <property type="entry name" value="ExoRNase_PH_dom1"/>
</dbReference>
<keyword evidence="5" id="KW-0158">Chromosome</keyword>
<evidence type="ECO:0000256" key="17">
    <source>
        <dbReference type="SAM" id="MobiDB-lite"/>
    </source>
</evidence>
<feature type="domain" description="Mre11 DNA-binding" evidence="18">
    <location>
        <begin position="385"/>
        <end position="567"/>
    </location>
</feature>
<dbReference type="InterPro" id="IPR020568">
    <property type="entry name" value="Ribosomal_Su5_D2-typ_SF"/>
</dbReference>
<dbReference type="Pfam" id="PF01138">
    <property type="entry name" value="RNase_PH"/>
    <property type="match status" value="1"/>
</dbReference>
<dbReference type="Proteomes" id="UP001295794">
    <property type="component" value="Unassembled WGS sequence"/>
</dbReference>
<keyword evidence="10 16" id="KW-0378">Hydrolase</keyword>
<dbReference type="Pfam" id="PF04152">
    <property type="entry name" value="Mre11_DNA_bind"/>
    <property type="match status" value="1"/>
</dbReference>
<evidence type="ECO:0000259" key="18">
    <source>
        <dbReference type="SMART" id="SM01347"/>
    </source>
</evidence>
<dbReference type="SUPFAM" id="SSF54211">
    <property type="entry name" value="Ribosomal protein S5 domain 2-like"/>
    <property type="match status" value="1"/>
</dbReference>
<dbReference type="AlphaFoldDB" id="A0AAD2K496"/>
<dbReference type="InterPro" id="IPR029052">
    <property type="entry name" value="Metallo-depent_PP-like"/>
</dbReference>
<feature type="compositionally biased region" description="Acidic residues" evidence="17">
    <location>
        <begin position="644"/>
        <end position="655"/>
    </location>
</feature>
<dbReference type="FunFam" id="3.60.21.10:FF:000011">
    <property type="entry name" value="Double-strand break repair protein"/>
    <property type="match status" value="1"/>
</dbReference>
<evidence type="ECO:0000256" key="7">
    <source>
        <dbReference type="ARBA" id="ARBA00022723"/>
    </source>
</evidence>
<dbReference type="PANTHER" id="PTHR10139">
    <property type="entry name" value="DOUBLE-STRAND BREAK REPAIR PROTEIN MRE11"/>
    <property type="match status" value="1"/>
</dbReference>
<dbReference type="SUPFAM" id="SSF55666">
    <property type="entry name" value="Ribonuclease PH domain 2-like"/>
    <property type="match status" value="1"/>
</dbReference>
<accession>A0AAD2K496</accession>
<dbReference type="InterPro" id="IPR036345">
    <property type="entry name" value="ExoRNase_PH_dom2_sf"/>
</dbReference>
<dbReference type="Pfam" id="PF00149">
    <property type="entry name" value="Metallophos"/>
    <property type="match status" value="1"/>
</dbReference>
<dbReference type="GO" id="GO:0006303">
    <property type="term" value="P:double-strand break repair via nonhomologous end joining"/>
    <property type="evidence" value="ECO:0007669"/>
    <property type="project" value="TreeGrafter"/>
</dbReference>
<evidence type="ECO:0000256" key="12">
    <source>
        <dbReference type="ARBA" id="ARBA00023204"/>
    </source>
</evidence>
<keyword evidence="12 16" id="KW-0234">DNA repair</keyword>
<evidence type="ECO:0000256" key="16">
    <source>
        <dbReference type="RuleBase" id="RU003447"/>
    </source>
</evidence>
<dbReference type="InterPro" id="IPR004843">
    <property type="entry name" value="Calcineurin-like_PHP"/>
</dbReference>
<keyword evidence="8 16" id="KW-0255">Endonuclease</keyword>
<keyword evidence="9 16" id="KW-0227">DNA damage</keyword>
<dbReference type="GO" id="GO:0042138">
    <property type="term" value="P:meiotic DNA double-strand break formation"/>
    <property type="evidence" value="ECO:0007669"/>
    <property type="project" value="TreeGrafter"/>
</dbReference>
<dbReference type="GO" id="GO:0000014">
    <property type="term" value="F:single-stranded DNA endodeoxyribonuclease activity"/>
    <property type="evidence" value="ECO:0007669"/>
    <property type="project" value="TreeGrafter"/>
</dbReference>
<keyword evidence="13 16" id="KW-0464">Manganese</keyword>
<protein>
    <recommendedName>
        <fullName evidence="18">Mre11 DNA-binding domain-containing protein</fullName>
    </recommendedName>
</protein>
<keyword evidence="11 16" id="KW-0269">Exonuclease</keyword>
<dbReference type="GO" id="GO:0097552">
    <property type="term" value="P:mitochondrial double-strand break repair via homologous recombination"/>
    <property type="evidence" value="ECO:0007669"/>
    <property type="project" value="TreeGrafter"/>
</dbReference>
<evidence type="ECO:0000256" key="13">
    <source>
        <dbReference type="ARBA" id="ARBA00023211"/>
    </source>
</evidence>
<evidence type="ECO:0000313" key="19">
    <source>
        <dbReference type="EMBL" id="CAK5278097.1"/>
    </source>
</evidence>
<evidence type="ECO:0000256" key="5">
    <source>
        <dbReference type="ARBA" id="ARBA00022454"/>
    </source>
</evidence>
<dbReference type="CDD" id="cd00840">
    <property type="entry name" value="MPP_Mre11_N"/>
    <property type="match status" value="1"/>
</dbReference>
<feature type="compositionally biased region" description="Basic residues" evidence="17">
    <location>
        <begin position="687"/>
        <end position="708"/>
    </location>
</feature>
<comment type="similarity">
    <text evidence="4 16">Belongs to the MRE11/RAD32 family.</text>
</comment>
<dbReference type="InterPro" id="IPR003701">
    <property type="entry name" value="Mre11"/>
</dbReference>
<feature type="region of interest" description="Disordered" evidence="17">
    <location>
        <begin position="508"/>
        <end position="528"/>
    </location>
</feature>
<dbReference type="GO" id="GO:0035861">
    <property type="term" value="C:site of double-strand break"/>
    <property type="evidence" value="ECO:0007669"/>
    <property type="project" value="TreeGrafter"/>
</dbReference>
<dbReference type="GO" id="GO:0031573">
    <property type="term" value="P:mitotic intra-S DNA damage checkpoint signaling"/>
    <property type="evidence" value="ECO:0007669"/>
    <property type="project" value="TreeGrafter"/>
</dbReference>
<dbReference type="InterPro" id="IPR007281">
    <property type="entry name" value="Mre11_DNA-bd"/>
</dbReference>
<organism evidence="19 20">
    <name type="scientific">Mycena citricolor</name>
    <dbReference type="NCBI Taxonomy" id="2018698"/>
    <lineage>
        <taxon>Eukaryota</taxon>
        <taxon>Fungi</taxon>
        <taxon>Dikarya</taxon>
        <taxon>Basidiomycota</taxon>
        <taxon>Agaricomycotina</taxon>
        <taxon>Agaricomycetes</taxon>
        <taxon>Agaricomycetidae</taxon>
        <taxon>Agaricales</taxon>
        <taxon>Marasmiineae</taxon>
        <taxon>Mycenaceae</taxon>
        <taxon>Mycena</taxon>
    </lineage>
</organism>
<gene>
    <name evidence="19" type="ORF">MYCIT1_LOCUS27372</name>
</gene>
<evidence type="ECO:0000313" key="20">
    <source>
        <dbReference type="Proteomes" id="UP001295794"/>
    </source>
</evidence>
<dbReference type="SUPFAM" id="SSF56300">
    <property type="entry name" value="Metallo-dependent phosphatases"/>
    <property type="match status" value="1"/>
</dbReference>
<comment type="cofactor">
    <cofactor evidence="1">
        <name>Mn(2+)</name>
        <dbReference type="ChEBI" id="CHEBI:29035"/>
    </cofactor>
</comment>
<dbReference type="SMART" id="SM01347">
    <property type="entry name" value="Mre11_DNA_bind"/>
    <property type="match status" value="1"/>
</dbReference>
<dbReference type="EMBL" id="CAVNYO010000421">
    <property type="protein sequence ID" value="CAK5278097.1"/>
    <property type="molecule type" value="Genomic_DNA"/>
</dbReference>
<dbReference type="GO" id="GO:0030870">
    <property type="term" value="C:Mre11 complex"/>
    <property type="evidence" value="ECO:0007669"/>
    <property type="project" value="InterPro"/>
</dbReference>
<dbReference type="GO" id="GO:0000723">
    <property type="term" value="P:telomere maintenance"/>
    <property type="evidence" value="ECO:0007669"/>
    <property type="project" value="TreeGrafter"/>
</dbReference>
<keyword evidence="6 16" id="KW-0540">Nuclease</keyword>
<feature type="compositionally biased region" description="Acidic residues" evidence="17">
    <location>
        <begin position="715"/>
        <end position="734"/>
    </location>
</feature>
<reference evidence="19" key="1">
    <citation type="submission" date="2023-11" db="EMBL/GenBank/DDBJ databases">
        <authorList>
            <person name="De Vega J J."/>
            <person name="De Vega J J."/>
        </authorList>
    </citation>
    <scope>NUCLEOTIDE SEQUENCE</scope>
</reference>
<dbReference type="Gene3D" id="3.30.230.70">
    <property type="entry name" value="GHMP Kinase, N-terminal domain"/>
    <property type="match status" value="1"/>
</dbReference>
<keyword evidence="15 16" id="KW-0469">Meiosis</keyword>
<dbReference type="GO" id="GO:0008296">
    <property type="term" value="F:3'-5'-DNA exonuclease activity"/>
    <property type="evidence" value="ECO:0007669"/>
    <property type="project" value="InterPro"/>
</dbReference>
<dbReference type="Gene3D" id="3.60.21.10">
    <property type="match status" value="1"/>
</dbReference>
<feature type="region of interest" description="Disordered" evidence="17">
    <location>
        <begin position="615"/>
        <end position="754"/>
    </location>
</feature>
<keyword evidence="14 16" id="KW-0539">Nucleus</keyword>
<keyword evidence="20" id="KW-1185">Reference proteome</keyword>
<feature type="region of interest" description="Disordered" evidence="17">
    <location>
        <begin position="979"/>
        <end position="1000"/>
    </location>
</feature>
<keyword evidence="7" id="KW-0479">Metal-binding</keyword>
<evidence type="ECO:0000256" key="10">
    <source>
        <dbReference type="ARBA" id="ARBA00022801"/>
    </source>
</evidence>
<dbReference type="GO" id="GO:0000724">
    <property type="term" value="P:double-strand break repair via homologous recombination"/>
    <property type="evidence" value="ECO:0007669"/>
    <property type="project" value="TreeGrafter"/>
</dbReference>
<evidence type="ECO:0000256" key="8">
    <source>
        <dbReference type="ARBA" id="ARBA00022759"/>
    </source>
</evidence>
<proteinExistence type="inferred from homology"/>